<sequence length="169" mass="17983">MEGDESASPERRDYNPLADMSINRLSDSTRNGLHIPKVRDGAVHGSPARRGPSTPSKSGAGSGTAKAVGARRRSNIGPMRNEKGRRRSSMIPQLSPPTADGSSGPRRIMLASPAKRTKRMSLTKSASAAALKLRSTPLGANSSMANLSVMDPNTSADLSFSKQRKATWR</sequence>
<evidence type="ECO:0000256" key="1">
    <source>
        <dbReference type="SAM" id="MobiDB-lite"/>
    </source>
</evidence>
<organism evidence="2 3">
    <name type="scientific">Lyophyllum shimeji</name>
    <name type="common">Hon-shimeji</name>
    <name type="synonym">Tricholoma shimeji</name>
    <dbReference type="NCBI Taxonomy" id="47721"/>
    <lineage>
        <taxon>Eukaryota</taxon>
        <taxon>Fungi</taxon>
        <taxon>Dikarya</taxon>
        <taxon>Basidiomycota</taxon>
        <taxon>Agaricomycotina</taxon>
        <taxon>Agaricomycetes</taxon>
        <taxon>Agaricomycetidae</taxon>
        <taxon>Agaricales</taxon>
        <taxon>Tricholomatineae</taxon>
        <taxon>Lyophyllaceae</taxon>
        <taxon>Lyophyllum</taxon>
    </lineage>
</organism>
<proteinExistence type="predicted"/>
<feature type="compositionally biased region" description="Polar residues" evidence="1">
    <location>
        <begin position="138"/>
        <end position="161"/>
    </location>
</feature>
<keyword evidence="3" id="KW-1185">Reference proteome</keyword>
<dbReference type="Proteomes" id="UP001063166">
    <property type="component" value="Unassembled WGS sequence"/>
</dbReference>
<feature type="region of interest" description="Disordered" evidence="1">
    <location>
        <begin position="1"/>
        <end position="169"/>
    </location>
</feature>
<gene>
    <name evidence="2" type="ORF">LshimejAT787_0104230</name>
</gene>
<accession>A0A9P3PDL4</accession>
<protein>
    <submittedName>
        <fullName evidence="2">Uncharacterized protein</fullName>
    </submittedName>
</protein>
<dbReference type="EMBL" id="BRPK01000001">
    <property type="protein sequence ID" value="GLB33539.1"/>
    <property type="molecule type" value="Genomic_DNA"/>
</dbReference>
<evidence type="ECO:0000313" key="2">
    <source>
        <dbReference type="EMBL" id="GLB33539.1"/>
    </source>
</evidence>
<evidence type="ECO:0000313" key="3">
    <source>
        <dbReference type="Proteomes" id="UP001063166"/>
    </source>
</evidence>
<feature type="compositionally biased region" description="Low complexity" evidence="1">
    <location>
        <begin position="122"/>
        <end position="136"/>
    </location>
</feature>
<comment type="caution">
    <text evidence="2">The sequence shown here is derived from an EMBL/GenBank/DDBJ whole genome shotgun (WGS) entry which is preliminary data.</text>
</comment>
<name>A0A9P3PDL4_LYOSH</name>
<reference evidence="2" key="1">
    <citation type="submission" date="2022-07" db="EMBL/GenBank/DDBJ databases">
        <title>The genome of Lyophyllum shimeji provides insight into the initial evolution of ectomycorrhizal fungal genome.</title>
        <authorList>
            <person name="Kobayashi Y."/>
            <person name="Shibata T."/>
            <person name="Hirakawa H."/>
            <person name="Shigenobu S."/>
            <person name="Nishiyama T."/>
            <person name="Yamada A."/>
            <person name="Hasebe M."/>
            <person name="Kawaguchi M."/>
        </authorList>
    </citation>
    <scope>NUCLEOTIDE SEQUENCE</scope>
    <source>
        <strain evidence="2">AT787</strain>
    </source>
</reference>
<dbReference type="AlphaFoldDB" id="A0A9P3PDL4"/>